<organism evidence="1 2">
    <name type="scientific">Labedella populi</name>
    <dbReference type="NCBI Taxonomy" id="2498850"/>
    <lineage>
        <taxon>Bacteria</taxon>
        <taxon>Bacillati</taxon>
        <taxon>Actinomycetota</taxon>
        <taxon>Actinomycetes</taxon>
        <taxon>Micrococcales</taxon>
        <taxon>Microbacteriaceae</taxon>
        <taxon>Labedella</taxon>
    </lineage>
</organism>
<gene>
    <name evidence="1" type="ORF">ELQ92_01435</name>
</gene>
<evidence type="ECO:0000313" key="1">
    <source>
        <dbReference type="EMBL" id="RWZ67953.1"/>
    </source>
</evidence>
<name>A0A3S4BD97_9MICO</name>
<reference evidence="1 2" key="1">
    <citation type="submission" date="2018-12" db="EMBL/GenBank/DDBJ databases">
        <authorList>
            <person name="Li F."/>
        </authorList>
    </citation>
    <scope>NUCLEOTIDE SEQUENCE [LARGE SCALE GENOMIC DNA]</scope>
    <source>
        <strain evidence="1 2">8H24J-4-2</strain>
    </source>
</reference>
<sequence length="295" mass="30858">MTLPSTDTLVLYPAGTLVSDGVVLHREPLLDGRIGLVFDRTSFHAVDAAWPDQPADRGVVRSPDGTAVAIDGAVVGATDGTALFVGPDVPVKKGTDGWAFVVVHIVATDSGPLEGEHVRVEVDGEYRRALSAGHTACHLASLALNRALAEAWRKDVVPDAAGSPNFDALAIETSTITPDGSVDVYRIGKSLRRKGFDPESLADLDGLARRVDDTLAHWVVSAAAARIERTGEGLTDRRDWVCDLPEGSVSIPCGGTHVEALGAFSTVAVRFASEAKDGATVLTMTTTAIPASGDD</sequence>
<evidence type="ECO:0000313" key="2">
    <source>
        <dbReference type="Proteomes" id="UP000288603"/>
    </source>
</evidence>
<dbReference type="InterPro" id="IPR018163">
    <property type="entry name" value="Thr/Ala-tRNA-synth_IIc_edit"/>
</dbReference>
<dbReference type="AlphaFoldDB" id="A0A3S4BD97"/>
<dbReference type="GO" id="GO:0000166">
    <property type="term" value="F:nucleotide binding"/>
    <property type="evidence" value="ECO:0007669"/>
    <property type="project" value="InterPro"/>
</dbReference>
<dbReference type="Gene3D" id="3.30.980.10">
    <property type="entry name" value="Threonyl-trna Synthetase, Chain A, domain 2"/>
    <property type="match status" value="1"/>
</dbReference>
<proteinExistence type="predicted"/>
<accession>A0A3S4BD97</accession>
<dbReference type="GO" id="GO:0016787">
    <property type="term" value="F:hydrolase activity"/>
    <property type="evidence" value="ECO:0007669"/>
    <property type="project" value="UniProtKB-KW"/>
</dbReference>
<dbReference type="RefSeq" id="WP_128497181.1">
    <property type="nucleotide sequence ID" value="NZ_RZNC01000001.1"/>
</dbReference>
<dbReference type="EMBL" id="RZNC01000001">
    <property type="protein sequence ID" value="RWZ67953.1"/>
    <property type="molecule type" value="Genomic_DNA"/>
</dbReference>
<dbReference type="Proteomes" id="UP000288603">
    <property type="component" value="Unassembled WGS sequence"/>
</dbReference>
<dbReference type="SUPFAM" id="SSF55186">
    <property type="entry name" value="ThrRS/AlaRS common domain"/>
    <property type="match status" value="1"/>
</dbReference>
<dbReference type="OrthoDB" id="6396444at2"/>
<protein>
    <submittedName>
        <fullName evidence="1">Metal-dependent hydrolase</fullName>
    </submittedName>
</protein>
<keyword evidence="1" id="KW-0378">Hydrolase</keyword>
<keyword evidence="2" id="KW-1185">Reference proteome</keyword>
<comment type="caution">
    <text evidence="1">The sequence shown here is derived from an EMBL/GenBank/DDBJ whole genome shotgun (WGS) entry which is preliminary data.</text>
</comment>